<proteinExistence type="predicted"/>
<evidence type="ECO:0000256" key="1">
    <source>
        <dbReference type="SAM" id="MobiDB-lite"/>
    </source>
</evidence>
<name>A0A8H7R2J3_9FUNG</name>
<organism evidence="2 3">
    <name type="scientific">Mucor saturninus</name>
    <dbReference type="NCBI Taxonomy" id="64648"/>
    <lineage>
        <taxon>Eukaryota</taxon>
        <taxon>Fungi</taxon>
        <taxon>Fungi incertae sedis</taxon>
        <taxon>Mucoromycota</taxon>
        <taxon>Mucoromycotina</taxon>
        <taxon>Mucoromycetes</taxon>
        <taxon>Mucorales</taxon>
        <taxon>Mucorineae</taxon>
        <taxon>Mucoraceae</taxon>
        <taxon>Mucor</taxon>
    </lineage>
</organism>
<reference evidence="2" key="1">
    <citation type="submission" date="2020-12" db="EMBL/GenBank/DDBJ databases">
        <title>Metabolic potential, ecology and presence of endohyphal bacteria is reflected in genomic diversity of Mucoromycotina.</title>
        <authorList>
            <person name="Muszewska A."/>
            <person name="Okrasinska A."/>
            <person name="Steczkiewicz K."/>
            <person name="Drgas O."/>
            <person name="Orlowska M."/>
            <person name="Perlinska-Lenart U."/>
            <person name="Aleksandrzak-Piekarczyk T."/>
            <person name="Szatraj K."/>
            <person name="Zielenkiewicz U."/>
            <person name="Pilsyk S."/>
            <person name="Malc E."/>
            <person name="Mieczkowski P."/>
            <person name="Kruszewska J.S."/>
            <person name="Biernat P."/>
            <person name="Pawlowska J."/>
        </authorList>
    </citation>
    <scope>NUCLEOTIDE SEQUENCE</scope>
    <source>
        <strain evidence="2">WA0000017839</strain>
    </source>
</reference>
<evidence type="ECO:0000313" key="3">
    <source>
        <dbReference type="Proteomes" id="UP000603453"/>
    </source>
</evidence>
<keyword evidence="3" id="KW-1185">Reference proteome</keyword>
<dbReference type="EMBL" id="JAEPRD010000053">
    <property type="protein sequence ID" value="KAG2203282.1"/>
    <property type="molecule type" value="Genomic_DNA"/>
</dbReference>
<feature type="region of interest" description="Disordered" evidence="1">
    <location>
        <begin position="15"/>
        <end position="43"/>
    </location>
</feature>
<feature type="compositionally biased region" description="Basic residues" evidence="1">
    <location>
        <begin position="22"/>
        <end position="31"/>
    </location>
</feature>
<comment type="caution">
    <text evidence="2">The sequence shown here is derived from an EMBL/GenBank/DDBJ whole genome shotgun (WGS) entry which is preliminary data.</text>
</comment>
<evidence type="ECO:0000313" key="2">
    <source>
        <dbReference type="EMBL" id="KAG2203282.1"/>
    </source>
</evidence>
<dbReference type="OrthoDB" id="2289581at2759"/>
<accession>A0A8H7R2J3</accession>
<dbReference type="Proteomes" id="UP000603453">
    <property type="component" value="Unassembled WGS sequence"/>
</dbReference>
<dbReference type="AlphaFoldDB" id="A0A8H7R2J3"/>
<sequence length="396" mass="45702">MSMIGNALQNITQRQISVKDKGCKRKKRKHDHPQPIETPSPLKPALRPLKLAYEASKAELCKAMEIKPKSKVSLPAPLVKHNLASGDYTTKINERFKNIDLTEEFGVSEINTVATNISKILIEAILQFEDQWFFVTEYEMYVRNRSQVDDCAQESWWLMYPGEVEAYIVKKNEKGNTWFEVSIFWDRLEFLITGGVRGNYSDGTLAPFLGSAQKHLEPMNLQTHTRTSNIIIREEGAEVSQTTRRLRQYKKQAAHLKWLFRSSKFVRKGFHTTVSLDVHLNLAKANMASVASFLLSKVVEKKFEESDVKHTLKLMADTSAFPLNKRSMTLRTFKKDYRQMNLPPSYQSIFKCFIYLSEGKIEELTSDDILSVYKGTLANYCKNEDEKKLRRNTHLL</sequence>
<gene>
    <name evidence="2" type="ORF">INT47_000202</name>
</gene>
<protein>
    <submittedName>
        <fullName evidence="2">Uncharacterized protein</fullName>
    </submittedName>
</protein>